<feature type="domain" description="BZIP" evidence="7">
    <location>
        <begin position="262"/>
        <end position="325"/>
    </location>
</feature>
<dbReference type="InterPro" id="IPR046347">
    <property type="entry name" value="bZIP_sf"/>
</dbReference>
<comment type="caution">
    <text evidence="8">The sequence shown here is derived from an EMBL/GenBank/DDBJ whole genome shotgun (WGS) entry which is preliminary data.</text>
</comment>
<dbReference type="Pfam" id="PF11785">
    <property type="entry name" value="Aft1_OSA"/>
    <property type="match status" value="1"/>
</dbReference>
<proteinExistence type="predicted"/>
<gene>
    <name evidence="8" type="ORF">J3Q64DRAFT_1736051</name>
</gene>
<dbReference type="CDD" id="cd14687">
    <property type="entry name" value="bZIP_ATF2"/>
    <property type="match status" value="1"/>
</dbReference>
<feature type="coiled-coil region" evidence="5">
    <location>
        <begin position="294"/>
        <end position="321"/>
    </location>
</feature>
<feature type="compositionally biased region" description="Polar residues" evidence="6">
    <location>
        <begin position="137"/>
        <end position="167"/>
    </location>
</feature>
<feature type="region of interest" description="Disordered" evidence="6">
    <location>
        <begin position="360"/>
        <end position="421"/>
    </location>
</feature>
<keyword evidence="9" id="KW-1185">Reference proteome</keyword>
<evidence type="ECO:0000256" key="2">
    <source>
        <dbReference type="ARBA" id="ARBA00023015"/>
    </source>
</evidence>
<dbReference type="PROSITE" id="PS50217">
    <property type="entry name" value="BZIP"/>
    <property type="match status" value="1"/>
</dbReference>
<feature type="region of interest" description="Disordered" evidence="6">
    <location>
        <begin position="1"/>
        <end position="80"/>
    </location>
</feature>
<dbReference type="Proteomes" id="UP001448207">
    <property type="component" value="Unassembled WGS sequence"/>
</dbReference>
<dbReference type="InterPro" id="IPR004827">
    <property type="entry name" value="bZIP"/>
</dbReference>
<dbReference type="Pfam" id="PF00170">
    <property type="entry name" value="bZIP_1"/>
    <property type="match status" value="1"/>
</dbReference>
<dbReference type="InterPro" id="IPR000837">
    <property type="entry name" value="AP-1"/>
</dbReference>
<dbReference type="PANTHER" id="PTHR19304">
    <property type="entry name" value="CYCLIC-AMP RESPONSE ELEMENT BINDING PROTEIN"/>
    <property type="match status" value="1"/>
</dbReference>
<feature type="region of interest" description="Disordered" evidence="6">
    <location>
        <begin position="214"/>
        <end position="266"/>
    </location>
</feature>
<dbReference type="InterPro" id="IPR020956">
    <property type="entry name" value="TF_Aft1_OSM"/>
</dbReference>
<feature type="compositionally biased region" description="Polar residues" evidence="6">
    <location>
        <begin position="1"/>
        <end position="18"/>
    </location>
</feature>
<evidence type="ECO:0000259" key="7">
    <source>
        <dbReference type="PROSITE" id="PS50217"/>
    </source>
</evidence>
<evidence type="ECO:0000313" key="8">
    <source>
        <dbReference type="EMBL" id="KAL0087243.1"/>
    </source>
</evidence>
<evidence type="ECO:0000256" key="5">
    <source>
        <dbReference type="SAM" id="Coils"/>
    </source>
</evidence>
<feature type="region of interest" description="Disordered" evidence="6">
    <location>
        <begin position="105"/>
        <end position="197"/>
    </location>
</feature>
<evidence type="ECO:0000313" key="9">
    <source>
        <dbReference type="Proteomes" id="UP001448207"/>
    </source>
</evidence>
<keyword evidence="4" id="KW-0539">Nucleus</keyword>
<evidence type="ECO:0000256" key="1">
    <source>
        <dbReference type="ARBA" id="ARBA00004123"/>
    </source>
</evidence>
<evidence type="ECO:0000256" key="3">
    <source>
        <dbReference type="ARBA" id="ARBA00023163"/>
    </source>
</evidence>
<keyword evidence="5" id="KW-0175">Coiled coil</keyword>
<keyword evidence="2" id="KW-0805">Transcription regulation</keyword>
<name>A0ABR3B0E5_PHYBL</name>
<feature type="compositionally biased region" description="Low complexity" evidence="6">
    <location>
        <begin position="168"/>
        <end position="181"/>
    </location>
</feature>
<organism evidence="8 9">
    <name type="scientific">Phycomyces blakesleeanus</name>
    <dbReference type="NCBI Taxonomy" id="4837"/>
    <lineage>
        <taxon>Eukaryota</taxon>
        <taxon>Fungi</taxon>
        <taxon>Fungi incertae sedis</taxon>
        <taxon>Mucoromycota</taxon>
        <taxon>Mucoromycotina</taxon>
        <taxon>Mucoromycetes</taxon>
        <taxon>Mucorales</taxon>
        <taxon>Phycomycetaceae</taxon>
        <taxon>Phycomyces</taxon>
    </lineage>
</organism>
<protein>
    <recommendedName>
        <fullName evidence="7">BZIP domain-containing protein</fullName>
    </recommendedName>
</protein>
<evidence type="ECO:0000256" key="4">
    <source>
        <dbReference type="ARBA" id="ARBA00023242"/>
    </source>
</evidence>
<dbReference type="SMART" id="SM00338">
    <property type="entry name" value="BRLZ"/>
    <property type="match status" value="1"/>
</dbReference>
<accession>A0ABR3B0E5</accession>
<reference evidence="8 9" key="1">
    <citation type="submission" date="2024-04" db="EMBL/GenBank/DDBJ databases">
        <title>Symmetric and asymmetric DNA N6-adenine methylation regulates different biological responses in Mucorales.</title>
        <authorList>
            <consortium name="Lawrence Berkeley National Laboratory"/>
            <person name="Lax C."/>
            <person name="Mondo S.J."/>
            <person name="Osorio-Concepcion M."/>
            <person name="Muszewska A."/>
            <person name="Corrochano-Luque M."/>
            <person name="Gutierrez G."/>
            <person name="Riley R."/>
            <person name="Lipzen A."/>
            <person name="Guo J."/>
            <person name="Hundley H."/>
            <person name="Amirebrahimi M."/>
            <person name="Ng V."/>
            <person name="Lorenzo-Gutierrez D."/>
            <person name="Binder U."/>
            <person name="Yang J."/>
            <person name="Song Y."/>
            <person name="Canovas D."/>
            <person name="Navarro E."/>
            <person name="Freitag M."/>
            <person name="Gabaldon T."/>
            <person name="Grigoriev I.V."/>
            <person name="Corrochano L.M."/>
            <person name="Nicolas F.E."/>
            <person name="Garre V."/>
        </authorList>
    </citation>
    <scope>NUCLEOTIDE SEQUENCE [LARGE SCALE GENOMIC DNA]</scope>
    <source>
        <strain evidence="8 9">L51</strain>
    </source>
</reference>
<feature type="compositionally biased region" description="Basic and acidic residues" evidence="6">
    <location>
        <begin position="238"/>
        <end position="248"/>
    </location>
</feature>
<feature type="compositionally biased region" description="Low complexity" evidence="6">
    <location>
        <begin position="368"/>
        <end position="421"/>
    </location>
</feature>
<dbReference type="EMBL" id="JBCLYO010000007">
    <property type="protein sequence ID" value="KAL0087243.1"/>
    <property type="molecule type" value="Genomic_DNA"/>
</dbReference>
<keyword evidence="3" id="KW-0804">Transcription</keyword>
<dbReference type="InterPro" id="IPR051027">
    <property type="entry name" value="bZIP_transcription_factors"/>
</dbReference>
<feature type="compositionally biased region" description="Basic and acidic residues" evidence="6">
    <location>
        <begin position="255"/>
        <end position="266"/>
    </location>
</feature>
<dbReference type="PRINTS" id="PR00042">
    <property type="entry name" value="LEUZIPPRFOS"/>
</dbReference>
<evidence type="ECO:0000256" key="6">
    <source>
        <dbReference type="SAM" id="MobiDB-lite"/>
    </source>
</evidence>
<comment type="subcellular location">
    <subcellularLocation>
        <location evidence="1">Nucleus</location>
    </subcellularLocation>
</comment>
<dbReference type="Gene3D" id="1.20.5.170">
    <property type="match status" value="1"/>
</dbReference>
<dbReference type="SUPFAM" id="SSF57959">
    <property type="entry name" value="Leucine zipper domain"/>
    <property type="match status" value="1"/>
</dbReference>
<sequence length="464" mass="51008">MTDTDPFNGQRVSNSPSPGSIDKIPLHGRISNSPPMAVLPLNSSSKLDQEPNPFEKSFSGAAVVEKKDKEPKPTLPPVASITSPAISLIGSGVLPKEVTNQFGWESLRTGPLSPSMLQGPTKPDEFGDYRSIMHQKSVGSNLGIQTSNSQPTYSRSYDPSNSQTHQISSPTSSTSPPTSSSHQQGHRNYGIPEYARPVKVKQEYPDERDYQHIHRETQKHHQLPEKTPSRKSMRRKTAQQEEPKESLSQKRQRTKEKTPEDEEKRKNFLERNRIAALKCRQRKKQWLSNLQGKVEYLSGDNDRLQMEAEALREEIVNLKTLLLAHKDCPIAQANGFHPSIVQKPMQSMMQPMMQPMMRSTNQGASMYSSPANNNNNNNNTSSSSYQGMNNSSTSPTRPNTSSPLSSVSVPHPSGSAAAAEAAPISRSSPFYHNNNINVRQQHSMVAGGSGVGASAGGSSGVLRF</sequence>